<dbReference type="Pfam" id="PF02333">
    <property type="entry name" value="Phytase"/>
    <property type="match status" value="1"/>
</dbReference>
<dbReference type="Gene3D" id="2.120.10.30">
    <property type="entry name" value="TolB, C-terminal domain"/>
    <property type="match status" value="1"/>
</dbReference>
<evidence type="ECO:0000313" key="3">
    <source>
        <dbReference type="EMBL" id="MDO1450775.1"/>
    </source>
</evidence>
<keyword evidence="4" id="KW-1185">Reference proteome</keyword>
<protein>
    <submittedName>
        <fullName evidence="3">Phytase</fullName>
    </submittedName>
</protein>
<keyword evidence="1" id="KW-0732">Signal</keyword>
<feature type="domain" description="BPP" evidence="2">
    <location>
        <begin position="29"/>
        <end position="358"/>
    </location>
</feature>
<organism evidence="3 4">
    <name type="scientific">Rhodocytophaga aerolata</name>
    <dbReference type="NCBI Taxonomy" id="455078"/>
    <lineage>
        <taxon>Bacteria</taxon>
        <taxon>Pseudomonadati</taxon>
        <taxon>Bacteroidota</taxon>
        <taxon>Cytophagia</taxon>
        <taxon>Cytophagales</taxon>
        <taxon>Rhodocytophagaceae</taxon>
        <taxon>Rhodocytophaga</taxon>
    </lineage>
</organism>
<dbReference type="EMBL" id="JAUKPO010000036">
    <property type="protein sequence ID" value="MDO1450775.1"/>
    <property type="molecule type" value="Genomic_DNA"/>
</dbReference>
<dbReference type="SUPFAM" id="SSF50956">
    <property type="entry name" value="Thermostable phytase (3-phytase)"/>
    <property type="match status" value="1"/>
</dbReference>
<name>A0ABT8RIY2_9BACT</name>
<dbReference type="PROSITE" id="PS51257">
    <property type="entry name" value="PROKAR_LIPOPROTEIN"/>
    <property type="match status" value="1"/>
</dbReference>
<feature type="signal peptide" evidence="1">
    <location>
        <begin position="1"/>
        <end position="24"/>
    </location>
</feature>
<sequence length="371" mass="40957">MKQSILIVAACALFACCNPQQKQANQQAATISGNPTDTIRPVLITEAAEHDTDDPAIWIHPTDPAQSLIIGTDKDSLGALYVYDLNGKIIEDKVVKGLLRPNNVDIEYGFEMSGQQVDIAVVTERLTNKIRIFSLPDMKPLDKGGIPVFEGEAQRAPMGISLYKNPQDTKMYAMVGRKEGPTNGSYLWQYLLEEGPKGTIKATVVRKFGTWSGKKEIESIAVDDALGYVYYSDEGVGVRKYYAHPDSSHTQLALFASSGFAQDHEGISIYQTDEQTGYIIVSDQQASRFHIFTREGSPANPHEHTLVKTVTLAVIESDGSEVTSQSLNKQFKGGLFVAMSDDKTFHYYAWKDISGGNLKIKEEEALKESFD</sequence>
<dbReference type="PROSITE" id="PS51662">
    <property type="entry name" value="BP_PHYTASE"/>
    <property type="match status" value="1"/>
</dbReference>
<dbReference type="Proteomes" id="UP001168528">
    <property type="component" value="Unassembled WGS sequence"/>
</dbReference>
<evidence type="ECO:0000256" key="1">
    <source>
        <dbReference type="SAM" id="SignalP"/>
    </source>
</evidence>
<gene>
    <name evidence="3" type="ORF">Q0590_31165</name>
</gene>
<accession>A0ABT8RIY2</accession>
<evidence type="ECO:0000259" key="2">
    <source>
        <dbReference type="PROSITE" id="PS51662"/>
    </source>
</evidence>
<feature type="chain" id="PRO_5045723388" evidence="1">
    <location>
        <begin position="25"/>
        <end position="371"/>
    </location>
</feature>
<reference evidence="3" key="1">
    <citation type="submission" date="2023-07" db="EMBL/GenBank/DDBJ databases">
        <title>The genome sequence of Rhodocytophaga aerolata KACC 12507.</title>
        <authorList>
            <person name="Zhang X."/>
        </authorList>
    </citation>
    <scope>NUCLEOTIDE SEQUENCE</scope>
    <source>
        <strain evidence="3">KACC 12507</strain>
    </source>
</reference>
<comment type="caution">
    <text evidence="3">The sequence shown here is derived from an EMBL/GenBank/DDBJ whole genome shotgun (WGS) entry which is preliminary data.</text>
</comment>
<dbReference type="InterPro" id="IPR011042">
    <property type="entry name" value="6-blade_b-propeller_TolB-like"/>
</dbReference>
<dbReference type="InterPro" id="IPR003431">
    <property type="entry name" value="B-propeller_Phytase"/>
</dbReference>
<dbReference type="RefSeq" id="WP_302041576.1">
    <property type="nucleotide sequence ID" value="NZ_JAUKPO010000036.1"/>
</dbReference>
<proteinExistence type="predicted"/>
<evidence type="ECO:0000313" key="4">
    <source>
        <dbReference type="Proteomes" id="UP001168528"/>
    </source>
</evidence>